<sequence length="1144" mass="122274">MQRKADAADRDADRLVTAQPQKRPRIAVEDAHPLTSGARHNGNINANSSVSSVEANTAANSDDSGVEDASLLVPAQDFVSNQELAPPPPPPAPAYDMPSPPPAPGGSNPGQQRAISGDADGANASLPASLDDAQGVAAADAAAASVAGATFFGSAVPATPSSKLSRKGISKKKDKDEGKGPNKVSCMECRNSKVRCSGPLDEHRPTCERCRRLCKQCEYHAHRRGRRPKDPNAAAMRAATAGADTSILSASTFFSTPSRSISGPSRRHVSSSAYGHAPYPNDGVIPDDEEAVVGTGINHQGAILVEGDDADAGLPALSNPLKLLASAGASRIRPPPPTPAPAPSIPLHGSSQQQQQQIQQEGERQLQEQIELHNQRLQHVQRVFSAAGGSGIDASLGLVDALPTPTPVPGRNELMTRPRFTFSLYAERLDLEPRFDVVLPQKLQQESSPERGVRSDEKEKAKEEPGAALLKEEEAEMLFDTFMRHINGSLTLLDPHLHTFNFLRRRSHGLLAVICALASKFTSSYSSRPSRRSGPSSSVDSGGAYWANKSHQLDKHVHNIILPAIMLEGFRSVELVQALIIAAAFHPPPPSLNTSGGGRADRSWAFLGHAICMGAELDLNGKMLSTRLPPPVRAGWDDDAAAPVPSGAAATPTESLHRRLRNRERTWLNCYLFEQLLSAHTGRRPTLSAANDPVVLQCDKWHLPAASHGFAIPDDEAIVALVQLQRVVSRLTEFWERSVGDVFLTPGQGSRTSRASAARDDASHAHSSRREADVDIDVDPDLGREGAGASVGGDDLSSVDWEQASREALVDTFRRACDAELESWRTTWCSELLSGSSEGGSLTASSGPSEISIATANGRSKMAQERLQSGLLYFHYASLLLQSHVLRSPGLSANVLQPSYLAAYTHATSYLREFLRAQKPERLRYAQNSTAVTACYCAIFTLRLTELEANNIHTATGPAVSSSSSPTAPASHTRADVPAMLTLIRQLAEDLELAGKVTAHRQGLASNYAAHLRVILAHFEQANTDPALTQYPAPPPPLSVAAHALNQGSGHAHAPGDQNGTYVPWHRSATAAANVAEANAANRWTTGESEPSDFTLSGDQQQHLQPDGGDGSLEALDRFLTESLFPSHNAAALPLKEWLELAQL</sequence>
<dbReference type="InParanoid" id="A0A066VZW8"/>
<dbReference type="InterPro" id="IPR051089">
    <property type="entry name" value="prtT"/>
</dbReference>
<dbReference type="PROSITE" id="PS50048">
    <property type="entry name" value="ZN2_CY6_FUNGAL_2"/>
    <property type="match status" value="1"/>
</dbReference>
<dbReference type="OMA" id="LPTILME"/>
<feature type="region of interest" description="Disordered" evidence="6">
    <location>
        <begin position="154"/>
        <end position="184"/>
    </location>
</feature>
<dbReference type="CDD" id="cd00067">
    <property type="entry name" value="GAL4"/>
    <property type="match status" value="1"/>
</dbReference>
<feature type="region of interest" description="Disordered" evidence="6">
    <location>
        <begin position="1"/>
        <end position="127"/>
    </location>
</feature>
<reference evidence="8 9" key="1">
    <citation type="submission" date="2014-05" db="EMBL/GenBank/DDBJ databases">
        <title>Draft genome sequence of a rare smut relative, Tilletiaria anomala UBC 951.</title>
        <authorList>
            <consortium name="DOE Joint Genome Institute"/>
            <person name="Toome M."/>
            <person name="Kuo A."/>
            <person name="Henrissat B."/>
            <person name="Lipzen A."/>
            <person name="Tritt A."/>
            <person name="Yoshinaga Y."/>
            <person name="Zane M."/>
            <person name="Barry K."/>
            <person name="Grigoriev I.V."/>
            <person name="Spatafora J.W."/>
            <person name="Aimea M.C."/>
        </authorList>
    </citation>
    <scope>NUCLEOTIDE SEQUENCE [LARGE SCALE GENOMIC DNA]</scope>
    <source>
        <strain evidence="8 9">UBC 951</strain>
    </source>
</reference>
<keyword evidence="5" id="KW-0539">Nucleus</keyword>
<feature type="compositionally biased region" description="Pro residues" evidence="6">
    <location>
        <begin position="333"/>
        <end position="344"/>
    </location>
</feature>
<feature type="compositionally biased region" description="Low complexity" evidence="6">
    <location>
        <begin position="345"/>
        <end position="360"/>
    </location>
</feature>
<evidence type="ECO:0000313" key="9">
    <source>
        <dbReference type="Proteomes" id="UP000027361"/>
    </source>
</evidence>
<comment type="caution">
    <text evidence="8">The sequence shown here is derived from an EMBL/GenBank/DDBJ whole genome shotgun (WGS) entry which is preliminary data.</text>
</comment>
<organism evidence="8 9">
    <name type="scientific">Tilletiaria anomala (strain ATCC 24038 / CBS 436.72 / UBC 951)</name>
    <dbReference type="NCBI Taxonomy" id="1037660"/>
    <lineage>
        <taxon>Eukaryota</taxon>
        <taxon>Fungi</taxon>
        <taxon>Dikarya</taxon>
        <taxon>Basidiomycota</taxon>
        <taxon>Ustilaginomycotina</taxon>
        <taxon>Exobasidiomycetes</taxon>
        <taxon>Georgefischeriales</taxon>
        <taxon>Tilletiariaceae</taxon>
        <taxon>Tilletiaria</taxon>
    </lineage>
</organism>
<evidence type="ECO:0000256" key="6">
    <source>
        <dbReference type="SAM" id="MobiDB-lite"/>
    </source>
</evidence>
<dbReference type="InterPro" id="IPR001138">
    <property type="entry name" value="Zn2Cys6_DnaBD"/>
</dbReference>
<feature type="region of interest" description="Disordered" evidence="6">
    <location>
        <begin position="746"/>
        <end position="796"/>
    </location>
</feature>
<dbReference type="STRING" id="1037660.A0A066VZW8"/>
<gene>
    <name evidence="8" type="ORF">K437DRAFT_257234</name>
</gene>
<keyword evidence="2" id="KW-0805">Transcription regulation</keyword>
<protein>
    <recommendedName>
        <fullName evidence="7">Zn(2)-C6 fungal-type domain-containing protein</fullName>
    </recommendedName>
</protein>
<dbReference type="GeneID" id="25264645"/>
<keyword evidence="4" id="KW-0804">Transcription</keyword>
<dbReference type="Proteomes" id="UP000027361">
    <property type="component" value="Unassembled WGS sequence"/>
</dbReference>
<accession>A0A066VZW8</accession>
<dbReference type="InterPro" id="IPR036864">
    <property type="entry name" value="Zn2-C6_fun-type_DNA-bd_sf"/>
</dbReference>
<feature type="compositionally biased region" description="Polar residues" evidence="6">
    <location>
        <begin position="1085"/>
        <end position="1104"/>
    </location>
</feature>
<dbReference type="GO" id="GO:0000976">
    <property type="term" value="F:transcription cis-regulatory region binding"/>
    <property type="evidence" value="ECO:0007669"/>
    <property type="project" value="TreeGrafter"/>
</dbReference>
<dbReference type="CDD" id="cd12148">
    <property type="entry name" value="fungal_TF_MHR"/>
    <property type="match status" value="1"/>
</dbReference>
<dbReference type="OrthoDB" id="3163292at2759"/>
<feature type="compositionally biased region" description="Basic and acidic residues" evidence="6">
    <location>
        <begin position="171"/>
        <end position="180"/>
    </location>
</feature>
<feature type="region of interest" description="Disordered" evidence="6">
    <location>
        <begin position="442"/>
        <end position="466"/>
    </location>
</feature>
<feature type="region of interest" description="Disordered" evidence="6">
    <location>
        <begin position="329"/>
        <end position="364"/>
    </location>
</feature>
<keyword evidence="3" id="KW-0238">DNA-binding</keyword>
<proteinExistence type="predicted"/>
<dbReference type="PANTHER" id="PTHR31845:SF19">
    <property type="entry name" value="TRANSCRIPTION FACTOR DOMAIN-CONTAINING PROTEIN"/>
    <property type="match status" value="1"/>
</dbReference>
<evidence type="ECO:0000259" key="7">
    <source>
        <dbReference type="PROSITE" id="PS50048"/>
    </source>
</evidence>
<comment type="subcellular location">
    <subcellularLocation>
        <location evidence="1">Nucleus</location>
    </subcellularLocation>
</comment>
<dbReference type="PROSITE" id="PS00463">
    <property type="entry name" value="ZN2_CY6_FUNGAL_1"/>
    <property type="match status" value="1"/>
</dbReference>
<dbReference type="GO" id="GO:0008270">
    <property type="term" value="F:zinc ion binding"/>
    <property type="evidence" value="ECO:0007669"/>
    <property type="project" value="InterPro"/>
</dbReference>
<dbReference type="RefSeq" id="XP_013242633.1">
    <property type="nucleotide sequence ID" value="XM_013387179.1"/>
</dbReference>
<feature type="compositionally biased region" description="Basic and acidic residues" evidence="6">
    <location>
        <begin position="1"/>
        <end position="14"/>
    </location>
</feature>
<feature type="region of interest" description="Disordered" evidence="6">
    <location>
        <begin position="1085"/>
        <end position="1113"/>
    </location>
</feature>
<feature type="domain" description="Zn(2)-C6 fungal-type" evidence="7">
    <location>
        <begin position="185"/>
        <end position="219"/>
    </location>
</feature>
<dbReference type="GO" id="GO:0000981">
    <property type="term" value="F:DNA-binding transcription factor activity, RNA polymerase II-specific"/>
    <property type="evidence" value="ECO:0007669"/>
    <property type="project" value="InterPro"/>
</dbReference>
<evidence type="ECO:0000313" key="8">
    <source>
        <dbReference type="EMBL" id="KDN44095.1"/>
    </source>
</evidence>
<evidence type="ECO:0000256" key="3">
    <source>
        <dbReference type="ARBA" id="ARBA00023125"/>
    </source>
</evidence>
<evidence type="ECO:0000256" key="5">
    <source>
        <dbReference type="ARBA" id="ARBA00023242"/>
    </source>
</evidence>
<dbReference type="SUPFAM" id="SSF57701">
    <property type="entry name" value="Zn2/Cys6 DNA-binding domain"/>
    <property type="match status" value="1"/>
</dbReference>
<feature type="compositionally biased region" description="Basic and acidic residues" evidence="6">
    <location>
        <begin position="757"/>
        <end position="773"/>
    </location>
</feature>
<feature type="compositionally biased region" description="Low complexity" evidence="6">
    <location>
        <begin position="43"/>
        <end position="61"/>
    </location>
</feature>
<dbReference type="Gene3D" id="4.10.240.10">
    <property type="entry name" value="Zn(2)-C6 fungal-type DNA-binding domain"/>
    <property type="match status" value="1"/>
</dbReference>
<dbReference type="AlphaFoldDB" id="A0A066VZW8"/>
<evidence type="ECO:0000256" key="1">
    <source>
        <dbReference type="ARBA" id="ARBA00004123"/>
    </source>
</evidence>
<dbReference type="EMBL" id="JMSN01000055">
    <property type="protein sequence ID" value="KDN44095.1"/>
    <property type="molecule type" value="Genomic_DNA"/>
</dbReference>
<dbReference type="GO" id="GO:0005634">
    <property type="term" value="C:nucleus"/>
    <property type="evidence" value="ECO:0007669"/>
    <property type="project" value="UniProtKB-SubCell"/>
</dbReference>
<feature type="compositionally biased region" description="Basic and acidic residues" evidence="6">
    <location>
        <begin position="448"/>
        <end position="465"/>
    </location>
</feature>
<evidence type="ECO:0000256" key="2">
    <source>
        <dbReference type="ARBA" id="ARBA00023015"/>
    </source>
</evidence>
<feature type="compositionally biased region" description="Pro residues" evidence="6">
    <location>
        <begin position="85"/>
        <end position="104"/>
    </location>
</feature>
<evidence type="ECO:0000256" key="4">
    <source>
        <dbReference type="ARBA" id="ARBA00023163"/>
    </source>
</evidence>
<name>A0A066VZW8_TILAU</name>
<dbReference type="PANTHER" id="PTHR31845">
    <property type="entry name" value="FINGER DOMAIN PROTEIN, PUTATIVE-RELATED"/>
    <property type="match status" value="1"/>
</dbReference>
<dbReference type="HOGENOM" id="CLU_277332_0_0_1"/>
<feature type="region of interest" description="Disordered" evidence="6">
    <location>
        <begin position="1026"/>
        <end position="1063"/>
    </location>
</feature>
<keyword evidence="9" id="KW-1185">Reference proteome</keyword>